<keyword evidence="2" id="KW-1185">Reference proteome</keyword>
<name>F0R361_PHOSB</name>
<dbReference type="EMBL" id="CP002530">
    <property type="protein sequence ID" value="ADY37622.1"/>
    <property type="molecule type" value="Genomic_DNA"/>
</dbReference>
<evidence type="ECO:0000313" key="1">
    <source>
        <dbReference type="EMBL" id="ADY37622.1"/>
    </source>
</evidence>
<dbReference type="AlphaFoldDB" id="F0R361"/>
<dbReference type="STRING" id="667015.Bacsa_3094"/>
<protein>
    <submittedName>
        <fullName evidence="1">Uncharacterized protein</fullName>
    </submittedName>
</protein>
<dbReference type="eggNOG" id="ENOG502ZHYN">
    <property type="taxonomic scope" value="Bacteria"/>
</dbReference>
<organism evidence="1 2">
    <name type="scientific">Phocaeicola salanitronis (strain DSM 18170 / JCM 13657 / CCUG 60908 / BL78)</name>
    <name type="common">Bacteroides salanitronis</name>
    <dbReference type="NCBI Taxonomy" id="667015"/>
    <lineage>
        <taxon>Bacteria</taxon>
        <taxon>Pseudomonadati</taxon>
        <taxon>Bacteroidota</taxon>
        <taxon>Bacteroidia</taxon>
        <taxon>Bacteroidales</taxon>
        <taxon>Bacteroidaceae</taxon>
        <taxon>Phocaeicola</taxon>
    </lineage>
</organism>
<evidence type="ECO:0000313" key="2">
    <source>
        <dbReference type="Proteomes" id="UP000007486"/>
    </source>
</evidence>
<dbReference type="OrthoDB" id="1049275at2"/>
<proteinExistence type="predicted"/>
<gene>
    <name evidence="1" type="ordered locus">Bacsa_3094</name>
</gene>
<dbReference type="KEGG" id="bsa:Bacsa_3094"/>
<dbReference type="Proteomes" id="UP000007486">
    <property type="component" value="Chromosome"/>
</dbReference>
<sequence>MLEQFIARILGMEHFSVSNRLENAVPSVSVKKDSNKPIPEKYKKDIAALQEKYGSLSSLAGLSINLTLKEALEIMPRERKRVDAYEGLKNYLKREYGIELIIKSQKTKQVL</sequence>
<dbReference type="RefSeq" id="WP_013618994.1">
    <property type="nucleotide sequence ID" value="NC_015164.1"/>
</dbReference>
<accession>F0R361</accession>
<dbReference type="HOGENOM" id="CLU_167374_0_0_10"/>
<reference evidence="1 2" key="1">
    <citation type="journal article" date="2011" name="Stand. Genomic Sci.">
        <title>Complete genome sequence of Bacteroides salanitronis type strain (BL78).</title>
        <authorList>
            <person name="Gronow S."/>
            <person name="Held B."/>
            <person name="Lucas S."/>
            <person name="Lapidus A."/>
            <person name="Del Rio T.G."/>
            <person name="Nolan M."/>
            <person name="Tice H."/>
            <person name="Deshpande S."/>
            <person name="Cheng J.F."/>
            <person name="Pitluck S."/>
            <person name="Liolios K."/>
            <person name="Pagani I."/>
            <person name="Ivanova N."/>
            <person name="Mavromatis K."/>
            <person name="Pati A."/>
            <person name="Tapia R."/>
            <person name="Han C."/>
            <person name="Goodwin L."/>
            <person name="Chen A."/>
            <person name="Palaniappan K."/>
            <person name="Land M."/>
            <person name="Hauser L."/>
            <person name="Chang Y.J."/>
            <person name="Jeffries C.D."/>
            <person name="Brambilla E.M."/>
            <person name="Rohde M."/>
            <person name="Goker M."/>
            <person name="Detter J.C."/>
            <person name="Woyke T."/>
            <person name="Bristow J."/>
            <person name="Markowitz V."/>
            <person name="Hugenholtz P."/>
            <person name="Kyrpides N.C."/>
            <person name="Klenk H.P."/>
            <person name="Eisen J.A."/>
        </authorList>
    </citation>
    <scope>NUCLEOTIDE SEQUENCE [LARGE SCALE GENOMIC DNA]</scope>
    <source>
        <strain evidence="1 2">DSM 18170</strain>
    </source>
</reference>